<dbReference type="GO" id="GO:0003700">
    <property type="term" value="F:DNA-binding transcription factor activity"/>
    <property type="evidence" value="ECO:0007669"/>
    <property type="project" value="TreeGrafter"/>
</dbReference>
<gene>
    <name evidence="7" type="ORF">H7H73_22660</name>
    <name evidence="8" type="ORF">MJO55_08075</name>
</gene>
<dbReference type="Pfam" id="PF00440">
    <property type="entry name" value="TetR_N"/>
    <property type="match status" value="1"/>
</dbReference>
<protein>
    <submittedName>
        <fullName evidence="7">TetR/AcrR family transcriptional regulator</fullName>
    </submittedName>
</protein>
<evidence type="ECO:0000256" key="2">
    <source>
        <dbReference type="ARBA" id="ARBA00023015"/>
    </source>
</evidence>
<dbReference type="SUPFAM" id="SSF48498">
    <property type="entry name" value="Tetracyclin repressor-like, C-terminal domain"/>
    <property type="match status" value="1"/>
</dbReference>
<dbReference type="Proteomes" id="UP001055159">
    <property type="component" value="Chromosome"/>
</dbReference>
<dbReference type="GO" id="GO:0000976">
    <property type="term" value="F:transcription cis-regulatory region binding"/>
    <property type="evidence" value="ECO:0007669"/>
    <property type="project" value="TreeGrafter"/>
</dbReference>
<dbReference type="InterPro" id="IPR009057">
    <property type="entry name" value="Homeodomain-like_sf"/>
</dbReference>
<dbReference type="EMBL" id="JACKRN010000742">
    <property type="protein sequence ID" value="MCV7072745.1"/>
    <property type="molecule type" value="Genomic_DNA"/>
</dbReference>
<evidence type="ECO:0000313" key="9">
    <source>
        <dbReference type="Proteomes" id="UP001055159"/>
    </source>
</evidence>
<sequence length="227" mass="24211">MPTRSEAKQGAILSAGRELFLAHGYRGTSVDQIAAAAAVSKQTVYKHFGDKRELLMAIVAHVVGSTVEPFTARIAGLVESDDVAEDLADLAVEYLHSVLAEPVVQLRRLIVAEAGREPELAAMYYDHAPARTLQALADVFEQLDSRGALAVPDPLLAAEHFAFLAVGKSIDRALFFGGPQTMSDLDVDRHVRAGVATFLAFYGPGTGDAAPTASGDATGRGARRRRR</sequence>
<evidence type="ECO:0000256" key="3">
    <source>
        <dbReference type="ARBA" id="ARBA00023125"/>
    </source>
</evidence>
<feature type="domain" description="HTH tetR-type" evidence="6">
    <location>
        <begin position="6"/>
        <end position="66"/>
    </location>
</feature>
<dbReference type="GO" id="GO:0045892">
    <property type="term" value="P:negative regulation of DNA-templated transcription"/>
    <property type="evidence" value="ECO:0007669"/>
    <property type="project" value="UniProtKB-ARBA"/>
</dbReference>
<dbReference type="AlphaFoldDB" id="A0A9X3BRX2"/>
<dbReference type="PANTHER" id="PTHR30055:SF146">
    <property type="entry name" value="HTH-TYPE TRANSCRIPTIONAL DUAL REGULATOR CECR"/>
    <property type="match status" value="1"/>
</dbReference>
<feature type="DNA-binding region" description="H-T-H motif" evidence="5">
    <location>
        <begin position="29"/>
        <end position="48"/>
    </location>
</feature>
<organism evidence="7 10">
    <name type="scientific">Mycolicibacterium rufum</name>
    <dbReference type="NCBI Taxonomy" id="318424"/>
    <lineage>
        <taxon>Bacteria</taxon>
        <taxon>Bacillati</taxon>
        <taxon>Actinomycetota</taxon>
        <taxon>Actinomycetes</taxon>
        <taxon>Mycobacteriales</taxon>
        <taxon>Mycobacteriaceae</taxon>
        <taxon>Mycolicibacterium</taxon>
    </lineage>
</organism>
<keyword evidence="2" id="KW-0805">Transcription regulation</keyword>
<proteinExistence type="predicted"/>
<reference evidence="7" key="2">
    <citation type="journal article" date="2022" name="BMC Genomics">
        <title>Comparative genome analysis of mycobacteria focusing on tRNA and non-coding RNA.</title>
        <authorList>
            <person name="Behra P.R.K."/>
            <person name="Pettersson B.M.F."/>
            <person name="Ramesh M."/>
            <person name="Das S."/>
            <person name="Dasgupta S."/>
            <person name="Kirsebom L.A."/>
        </authorList>
    </citation>
    <scope>NUCLEOTIDE SEQUENCE</scope>
    <source>
        <strain evidence="7">DSM 45406</strain>
    </source>
</reference>
<evidence type="ECO:0000256" key="4">
    <source>
        <dbReference type="ARBA" id="ARBA00023163"/>
    </source>
</evidence>
<dbReference type="PROSITE" id="PS50977">
    <property type="entry name" value="HTH_TETR_2"/>
    <property type="match status" value="1"/>
</dbReference>
<evidence type="ECO:0000256" key="5">
    <source>
        <dbReference type="PROSITE-ProRule" id="PRU00335"/>
    </source>
</evidence>
<dbReference type="Gene3D" id="1.10.357.10">
    <property type="entry name" value="Tetracycline Repressor, domain 2"/>
    <property type="match status" value="1"/>
</dbReference>
<dbReference type="EMBL" id="CP092427">
    <property type="protein sequence ID" value="ULP38369.1"/>
    <property type="molecule type" value="Genomic_DNA"/>
</dbReference>
<dbReference type="SUPFAM" id="SSF46689">
    <property type="entry name" value="Homeodomain-like"/>
    <property type="match status" value="1"/>
</dbReference>
<dbReference type="InterPro" id="IPR001647">
    <property type="entry name" value="HTH_TetR"/>
</dbReference>
<accession>A0A9X3BRX2</accession>
<evidence type="ECO:0000259" key="6">
    <source>
        <dbReference type="PROSITE" id="PS50977"/>
    </source>
</evidence>
<keyword evidence="9" id="KW-1185">Reference proteome</keyword>
<evidence type="ECO:0000313" key="7">
    <source>
        <dbReference type="EMBL" id="MCV7072745.1"/>
    </source>
</evidence>
<dbReference type="RefSeq" id="WP_070356604.1">
    <property type="nucleotide sequence ID" value="NZ_CP092427.2"/>
</dbReference>
<dbReference type="Proteomes" id="UP001140272">
    <property type="component" value="Unassembled WGS sequence"/>
</dbReference>
<comment type="subunit">
    <text evidence="1">Homodimer.</text>
</comment>
<dbReference type="InterPro" id="IPR050109">
    <property type="entry name" value="HTH-type_TetR-like_transc_reg"/>
</dbReference>
<dbReference type="PRINTS" id="PR00455">
    <property type="entry name" value="HTHTETR"/>
</dbReference>
<evidence type="ECO:0000256" key="1">
    <source>
        <dbReference type="ARBA" id="ARBA00011738"/>
    </source>
</evidence>
<reference evidence="7" key="1">
    <citation type="submission" date="2020-07" db="EMBL/GenBank/DDBJ databases">
        <authorList>
            <person name="Pettersson B.M.F."/>
            <person name="Behra P.R.K."/>
            <person name="Ramesh M."/>
            <person name="Das S."/>
            <person name="Dasgupta S."/>
            <person name="Kirsebom L.A."/>
        </authorList>
    </citation>
    <scope>NUCLEOTIDE SEQUENCE</scope>
    <source>
        <strain evidence="7">DSM 45406</strain>
    </source>
</reference>
<dbReference type="InterPro" id="IPR039536">
    <property type="entry name" value="TetR_C_Proteobacteria"/>
</dbReference>
<reference evidence="8" key="3">
    <citation type="submission" date="2022-08" db="EMBL/GenBank/DDBJ databases">
        <title>Whole genome sequencing of non-tuberculosis mycobacteria type-strains.</title>
        <authorList>
            <person name="Igarashi Y."/>
            <person name="Osugi A."/>
            <person name="Mitarai S."/>
        </authorList>
    </citation>
    <scope>NUCLEOTIDE SEQUENCE</scope>
    <source>
        <strain evidence="8">JCM 16372</strain>
    </source>
</reference>
<keyword evidence="3 5" id="KW-0238">DNA-binding</keyword>
<evidence type="ECO:0000313" key="8">
    <source>
        <dbReference type="EMBL" id="ULP38369.1"/>
    </source>
</evidence>
<keyword evidence="4" id="KW-0804">Transcription</keyword>
<dbReference type="PANTHER" id="PTHR30055">
    <property type="entry name" value="HTH-TYPE TRANSCRIPTIONAL REGULATOR RUTR"/>
    <property type="match status" value="1"/>
</dbReference>
<dbReference type="InterPro" id="IPR036271">
    <property type="entry name" value="Tet_transcr_reg_TetR-rel_C_sf"/>
</dbReference>
<dbReference type="FunFam" id="1.10.10.60:FF:000141">
    <property type="entry name" value="TetR family transcriptional regulator"/>
    <property type="match status" value="1"/>
</dbReference>
<dbReference type="Pfam" id="PF14246">
    <property type="entry name" value="TetR_C_7"/>
    <property type="match status" value="1"/>
</dbReference>
<name>A0A9X3BRX2_9MYCO</name>
<evidence type="ECO:0000313" key="10">
    <source>
        <dbReference type="Proteomes" id="UP001140272"/>
    </source>
</evidence>